<protein>
    <submittedName>
        <fullName evidence="2">Helix-turn-helix domain-containing protein</fullName>
    </submittedName>
</protein>
<name>A0A931N5C6_9NOCA</name>
<dbReference type="InterPro" id="IPR036390">
    <property type="entry name" value="WH_DNA-bd_sf"/>
</dbReference>
<dbReference type="Gene3D" id="1.10.10.10">
    <property type="entry name" value="Winged helix-like DNA-binding domain superfamily/Winged helix DNA-binding domain"/>
    <property type="match status" value="1"/>
</dbReference>
<dbReference type="PANTHER" id="PTHR39168">
    <property type="entry name" value="TRANSCRIPTIONAL REGULATOR-RELATED"/>
    <property type="match status" value="1"/>
</dbReference>
<keyword evidence="3" id="KW-1185">Reference proteome</keyword>
<dbReference type="SMART" id="SM00418">
    <property type="entry name" value="HTH_ARSR"/>
    <property type="match status" value="1"/>
</dbReference>
<dbReference type="Proteomes" id="UP000655751">
    <property type="component" value="Unassembled WGS sequence"/>
</dbReference>
<dbReference type="GO" id="GO:0010288">
    <property type="term" value="P:response to lead ion"/>
    <property type="evidence" value="ECO:0007669"/>
    <property type="project" value="TreeGrafter"/>
</dbReference>
<feature type="domain" description="HTH arsR-type" evidence="1">
    <location>
        <begin position="1"/>
        <end position="67"/>
    </location>
</feature>
<evidence type="ECO:0000313" key="2">
    <source>
        <dbReference type="EMBL" id="MBH0779256.1"/>
    </source>
</evidence>
<dbReference type="GO" id="GO:0097063">
    <property type="term" value="F:cadmium ion sensor activity"/>
    <property type="evidence" value="ECO:0007669"/>
    <property type="project" value="TreeGrafter"/>
</dbReference>
<evidence type="ECO:0000313" key="3">
    <source>
        <dbReference type="Proteomes" id="UP000655751"/>
    </source>
</evidence>
<dbReference type="GO" id="GO:0003700">
    <property type="term" value="F:DNA-binding transcription factor activity"/>
    <property type="evidence" value="ECO:0007669"/>
    <property type="project" value="InterPro"/>
</dbReference>
<dbReference type="AlphaFoldDB" id="A0A931N5C6"/>
<dbReference type="GO" id="GO:0046686">
    <property type="term" value="P:response to cadmium ion"/>
    <property type="evidence" value="ECO:0007669"/>
    <property type="project" value="TreeGrafter"/>
</dbReference>
<dbReference type="InterPro" id="IPR052543">
    <property type="entry name" value="HTH_Metal-responsive_Reg"/>
</dbReference>
<gene>
    <name evidence="2" type="ORF">IT779_23590</name>
</gene>
<reference evidence="2" key="1">
    <citation type="submission" date="2020-11" db="EMBL/GenBank/DDBJ databases">
        <title>Nocardia NEAU-351.nov., a novel actinomycete isolated from the cow dung.</title>
        <authorList>
            <person name="Zhang X."/>
        </authorList>
    </citation>
    <scope>NUCLEOTIDE SEQUENCE</scope>
    <source>
        <strain evidence="2">NEAU-351</strain>
    </source>
</reference>
<dbReference type="Pfam" id="PF12840">
    <property type="entry name" value="HTH_20"/>
    <property type="match status" value="1"/>
</dbReference>
<dbReference type="SUPFAM" id="SSF46785">
    <property type="entry name" value="Winged helix' DNA-binding domain"/>
    <property type="match status" value="1"/>
</dbReference>
<dbReference type="GO" id="GO:0003677">
    <property type="term" value="F:DNA binding"/>
    <property type="evidence" value="ECO:0007669"/>
    <property type="project" value="TreeGrafter"/>
</dbReference>
<dbReference type="GO" id="GO:0032791">
    <property type="term" value="F:lead ion binding"/>
    <property type="evidence" value="ECO:0007669"/>
    <property type="project" value="TreeGrafter"/>
</dbReference>
<evidence type="ECO:0000259" key="1">
    <source>
        <dbReference type="SMART" id="SM00418"/>
    </source>
</evidence>
<accession>A0A931N5C6</accession>
<dbReference type="InterPro" id="IPR001845">
    <property type="entry name" value="HTH_ArsR_DNA-bd_dom"/>
</dbReference>
<sequence>MLLRLMDGRAHTAGDLARSAGVSASAASAHLRHLVDAGLIAVTIAGRRRLHLLASTEVANAIEALAMVSPLLPVENLRQARTGSRLQVARACYSHLGGRLAVAITGVLVSDGVITALLPRASGEIRSFDHPLLRSLGISRVATGSAPAVRGCPDWTEGTPHLAGRLGSAVMAAMLEQGWLNRRPRDRALAITDAGATRLAGLGVWPAA</sequence>
<comment type="caution">
    <text evidence="2">The sequence shown here is derived from an EMBL/GenBank/DDBJ whole genome shotgun (WGS) entry which is preliminary data.</text>
</comment>
<dbReference type="InterPro" id="IPR036388">
    <property type="entry name" value="WH-like_DNA-bd_sf"/>
</dbReference>
<organism evidence="2 3">
    <name type="scientific">Nocardia bovistercoris</name>
    <dbReference type="NCBI Taxonomy" id="2785916"/>
    <lineage>
        <taxon>Bacteria</taxon>
        <taxon>Bacillati</taxon>
        <taxon>Actinomycetota</taxon>
        <taxon>Actinomycetes</taxon>
        <taxon>Mycobacteriales</taxon>
        <taxon>Nocardiaceae</taxon>
        <taxon>Nocardia</taxon>
    </lineage>
</organism>
<dbReference type="PANTHER" id="PTHR39168:SF1">
    <property type="entry name" value="TRANSCRIPTIONAL REGULATORY PROTEIN"/>
    <property type="match status" value="1"/>
</dbReference>
<proteinExistence type="predicted"/>
<dbReference type="EMBL" id="JADMLG010000010">
    <property type="protein sequence ID" value="MBH0779256.1"/>
    <property type="molecule type" value="Genomic_DNA"/>
</dbReference>